<protein>
    <submittedName>
        <fullName evidence="7">Type II secretion system protein</fullName>
    </submittedName>
</protein>
<proteinExistence type="predicted"/>
<sequence length="157" mass="16925">MRSPSRPTLSAAGFTLLEIMVVVTMIGLLCAIAVPAYRKLQRRSVNTLTSNELRVASGALEYYVTDKGIWPPDGDGGIPAELIGYLPPPDRWNKPTPIGGSWSWSINTDGAAAALRINNFTALDDQIAAIDQMIDNGDTSSGTLFRSGQSLIYVLQQ</sequence>
<reference evidence="7 8" key="1">
    <citation type="submission" date="2019-07" db="EMBL/GenBank/DDBJ databases">
        <title>Description of 53C-WASEF.</title>
        <authorList>
            <person name="Pitt A."/>
            <person name="Hahn M.W."/>
        </authorList>
    </citation>
    <scope>NUCLEOTIDE SEQUENCE [LARGE SCALE GENOMIC DNA]</scope>
    <source>
        <strain evidence="7 8">53C-WASEF</strain>
    </source>
</reference>
<dbReference type="NCBIfam" id="TIGR02532">
    <property type="entry name" value="IV_pilin_GFxxxE"/>
    <property type="match status" value="1"/>
</dbReference>
<dbReference type="PRINTS" id="PR00813">
    <property type="entry name" value="BCTERIALGSPG"/>
</dbReference>
<evidence type="ECO:0000256" key="6">
    <source>
        <dbReference type="SAM" id="Phobius"/>
    </source>
</evidence>
<name>A0A556QRY8_9BACT</name>
<organism evidence="7 8">
    <name type="scientific">Rariglobus hedericola</name>
    <dbReference type="NCBI Taxonomy" id="2597822"/>
    <lineage>
        <taxon>Bacteria</taxon>
        <taxon>Pseudomonadati</taxon>
        <taxon>Verrucomicrobiota</taxon>
        <taxon>Opitutia</taxon>
        <taxon>Opitutales</taxon>
        <taxon>Opitutaceae</taxon>
        <taxon>Rariglobus</taxon>
    </lineage>
</organism>
<feature type="transmembrane region" description="Helical" evidence="6">
    <location>
        <begin position="12"/>
        <end position="34"/>
    </location>
</feature>
<dbReference type="Gene3D" id="3.30.700.10">
    <property type="entry name" value="Glycoprotein, Type 4 Pilin"/>
    <property type="match status" value="1"/>
</dbReference>
<dbReference type="InterPro" id="IPR000983">
    <property type="entry name" value="Bac_GSPG_pilin"/>
</dbReference>
<dbReference type="Proteomes" id="UP000315648">
    <property type="component" value="Unassembled WGS sequence"/>
</dbReference>
<keyword evidence="8" id="KW-1185">Reference proteome</keyword>
<evidence type="ECO:0000313" key="7">
    <source>
        <dbReference type="EMBL" id="TSJ79405.1"/>
    </source>
</evidence>
<dbReference type="InterPro" id="IPR045584">
    <property type="entry name" value="Pilin-like"/>
</dbReference>
<evidence type="ECO:0000256" key="1">
    <source>
        <dbReference type="ARBA" id="ARBA00004167"/>
    </source>
</evidence>
<dbReference type="RefSeq" id="WP_144229931.1">
    <property type="nucleotide sequence ID" value="NZ_CBCRVV010000007.1"/>
</dbReference>
<keyword evidence="4 6" id="KW-1133">Transmembrane helix</keyword>
<comment type="subcellular location">
    <subcellularLocation>
        <location evidence="1">Membrane</location>
        <topology evidence="1">Single-pass membrane protein</topology>
    </subcellularLocation>
</comment>
<dbReference type="PANTHER" id="PTHR30093">
    <property type="entry name" value="GENERAL SECRETION PATHWAY PROTEIN G"/>
    <property type="match status" value="1"/>
</dbReference>
<dbReference type="GO" id="GO:0015627">
    <property type="term" value="C:type II protein secretion system complex"/>
    <property type="evidence" value="ECO:0007669"/>
    <property type="project" value="InterPro"/>
</dbReference>
<dbReference type="GO" id="GO:0015628">
    <property type="term" value="P:protein secretion by the type II secretion system"/>
    <property type="evidence" value="ECO:0007669"/>
    <property type="project" value="InterPro"/>
</dbReference>
<dbReference type="PANTHER" id="PTHR30093:SF44">
    <property type="entry name" value="TYPE II SECRETION SYSTEM CORE PROTEIN G"/>
    <property type="match status" value="1"/>
</dbReference>
<evidence type="ECO:0000256" key="2">
    <source>
        <dbReference type="ARBA" id="ARBA00022481"/>
    </source>
</evidence>
<evidence type="ECO:0000256" key="4">
    <source>
        <dbReference type="ARBA" id="ARBA00022989"/>
    </source>
</evidence>
<dbReference type="SUPFAM" id="SSF54523">
    <property type="entry name" value="Pili subunits"/>
    <property type="match status" value="1"/>
</dbReference>
<dbReference type="GO" id="GO:0016020">
    <property type="term" value="C:membrane"/>
    <property type="evidence" value="ECO:0007669"/>
    <property type="project" value="UniProtKB-SubCell"/>
</dbReference>
<gene>
    <name evidence="7" type="ORF">FPL22_08985</name>
</gene>
<comment type="caution">
    <text evidence="7">The sequence shown here is derived from an EMBL/GenBank/DDBJ whole genome shotgun (WGS) entry which is preliminary data.</text>
</comment>
<dbReference type="OrthoDB" id="195052at2"/>
<keyword evidence="2" id="KW-0488">Methylation</keyword>
<dbReference type="InterPro" id="IPR012902">
    <property type="entry name" value="N_methyl_site"/>
</dbReference>
<dbReference type="EMBL" id="VMBG01000001">
    <property type="protein sequence ID" value="TSJ79405.1"/>
    <property type="molecule type" value="Genomic_DNA"/>
</dbReference>
<evidence type="ECO:0000256" key="5">
    <source>
        <dbReference type="ARBA" id="ARBA00023136"/>
    </source>
</evidence>
<evidence type="ECO:0000256" key="3">
    <source>
        <dbReference type="ARBA" id="ARBA00022692"/>
    </source>
</evidence>
<keyword evidence="5 6" id="KW-0472">Membrane</keyword>
<keyword evidence="3 6" id="KW-0812">Transmembrane</keyword>
<dbReference type="AlphaFoldDB" id="A0A556QRY8"/>
<accession>A0A556QRY8</accession>
<evidence type="ECO:0000313" key="8">
    <source>
        <dbReference type="Proteomes" id="UP000315648"/>
    </source>
</evidence>